<keyword evidence="2 3" id="KW-0663">Pyridoxal phosphate</keyword>
<evidence type="ECO:0000313" key="5">
    <source>
        <dbReference type="Proteomes" id="UP000292402"/>
    </source>
</evidence>
<dbReference type="InterPro" id="IPR015424">
    <property type="entry name" value="PyrdxlP-dep_Trfase"/>
</dbReference>
<evidence type="ECO:0000313" key="4">
    <source>
        <dbReference type="EMBL" id="RYN30756.1"/>
    </source>
</evidence>
<dbReference type="Pfam" id="PF00202">
    <property type="entry name" value="Aminotran_3"/>
    <property type="match status" value="1"/>
</dbReference>
<dbReference type="GO" id="GO:0030170">
    <property type="term" value="F:pyridoxal phosphate binding"/>
    <property type="evidence" value="ECO:0007669"/>
    <property type="project" value="InterPro"/>
</dbReference>
<evidence type="ECO:0008006" key="6">
    <source>
        <dbReference type="Google" id="ProtNLM"/>
    </source>
</evidence>
<evidence type="ECO:0000256" key="1">
    <source>
        <dbReference type="ARBA" id="ARBA00008954"/>
    </source>
</evidence>
<reference evidence="5" key="1">
    <citation type="journal article" date="2019" name="bioRxiv">
        <title>Genomics, evolutionary history and diagnostics of the Alternaria alternata species group including apple and Asian pear pathotypes.</title>
        <authorList>
            <person name="Armitage A.D."/>
            <person name="Cockerton H.M."/>
            <person name="Sreenivasaprasad S."/>
            <person name="Woodhall J.W."/>
            <person name="Lane C.R."/>
            <person name="Harrison R.J."/>
            <person name="Clarkson J.P."/>
        </authorList>
    </citation>
    <scope>NUCLEOTIDE SEQUENCE [LARGE SCALE GENOMIC DNA]</scope>
    <source>
        <strain evidence="5">FERA 1082</strain>
    </source>
</reference>
<dbReference type="CDD" id="cd00610">
    <property type="entry name" value="OAT_like"/>
    <property type="match status" value="1"/>
</dbReference>
<dbReference type="GO" id="GO:0008483">
    <property type="term" value="F:transaminase activity"/>
    <property type="evidence" value="ECO:0007669"/>
    <property type="project" value="InterPro"/>
</dbReference>
<evidence type="ECO:0000256" key="2">
    <source>
        <dbReference type="ARBA" id="ARBA00022898"/>
    </source>
</evidence>
<dbReference type="AlphaFoldDB" id="A0A4Q4M0H7"/>
<organism evidence="4 5">
    <name type="scientific">Alternaria tenuissima</name>
    <dbReference type="NCBI Taxonomy" id="119927"/>
    <lineage>
        <taxon>Eukaryota</taxon>
        <taxon>Fungi</taxon>
        <taxon>Dikarya</taxon>
        <taxon>Ascomycota</taxon>
        <taxon>Pezizomycotina</taxon>
        <taxon>Dothideomycetes</taxon>
        <taxon>Pleosporomycetidae</taxon>
        <taxon>Pleosporales</taxon>
        <taxon>Pleosporineae</taxon>
        <taxon>Pleosporaceae</taxon>
        <taxon>Alternaria</taxon>
        <taxon>Alternaria sect. Alternaria</taxon>
        <taxon>Alternaria alternata complex</taxon>
    </lineage>
</organism>
<comment type="caution">
    <text evidence="4">The sequence shown here is derived from an EMBL/GenBank/DDBJ whole genome shotgun (WGS) entry which is preliminary data.</text>
</comment>
<dbReference type="Gene3D" id="3.90.1150.10">
    <property type="entry name" value="Aspartate Aminotransferase, domain 1"/>
    <property type="match status" value="1"/>
</dbReference>
<dbReference type="Proteomes" id="UP000292402">
    <property type="component" value="Unassembled WGS sequence"/>
</dbReference>
<name>A0A4Q4M0H7_9PLEO</name>
<dbReference type="InterPro" id="IPR005814">
    <property type="entry name" value="Aminotrans_3"/>
</dbReference>
<dbReference type="InterPro" id="IPR015422">
    <property type="entry name" value="PyrdxlP-dep_Trfase_small"/>
</dbReference>
<dbReference type="PANTHER" id="PTHR43094:SF1">
    <property type="entry name" value="AMINOTRANSFERASE CLASS-III"/>
    <property type="match status" value="1"/>
</dbReference>
<gene>
    <name evidence="4" type="ORF">AA0114_g12240</name>
</gene>
<dbReference type="Gene3D" id="3.40.640.10">
    <property type="entry name" value="Type I PLP-dependent aspartate aminotransferase-like (Major domain)"/>
    <property type="match status" value="1"/>
</dbReference>
<dbReference type="GO" id="GO:0005829">
    <property type="term" value="C:cytosol"/>
    <property type="evidence" value="ECO:0007669"/>
    <property type="project" value="TreeGrafter"/>
</dbReference>
<dbReference type="SUPFAM" id="SSF53383">
    <property type="entry name" value="PLP-dependent transferases"/>
    <property type="match status" value="1"/>
</dbReference>
<comment type="similarity">
    <text evidence="1 3">Belongs to the class-III pyridoxal-phosphate-dependent aminotransferase family.</text>
</comment>
<protein>
    <recommendedName>
        <fullName evidence="6">Aminotransferase</fullName>
    </recommendedName>
</protein>
<dbReference type="PANTHER" id="PTHR43094">
    <property type="entry name" value="AMINOTRANSFERASE"/>
    <property type="match status" value="1"/>
</dbReference>
<proteinExistence type="inferred from homology"/>
<dbReference type="EMBL" id="PDXA01000076">
    <property type="protein sequence ID" value="RYN30756.1"/>
    <property type="molecule type" value="Genomic_DNA"/>
</dbReference>
<dbReference type="InterPro" id="IPR015421">
    <property type="entry name" value="PyrdxlP-dep_Trfase_major"/>
</dbReference>
<sequence>MASPRTLNKGSKPPPKIVSASGSTIRLHGGKVLLDACSGVGVSCFGYRSEEVARAIEVQMATVPYAYSSAFSADICDVLAKEILQDCPGGLEYVAFFSSGSESTEAALKIVTQYWREKGEDRTKFISRHHSYHGSTLGALSVSGHLDRRAPYSSWLSKNVSFVETCYPFRGQPEDMTEDGYVASLKHQLEAEFHRLGPSNVAAFVAETMPGTTLGCVPASKGYFRAVREVCDKHGALLVLDEVMCGMGRTGSYHAWQQEEGFRGPDVQMISKSLSGGFIPLSAILVHGTVVEAIRKGSGSLNHSQTFQAHPLACAAALEVQRKLRRDGTMSNIVEVGRYLGAALEELILPLPYVGDVRGRGLLWAVEFVADKETKGEFPARSNFAQSVVAAAFENGLYVHGASARSGSFDVQYVMLAPWFLITKPEAMRIVNKLKIAIQDASREWTQSGSRHAKAREAML</sequence>
<evidence type="ECO:0000256" key="3">
    <source>
        <dbReference type="RuleBase" id="RU003560"/>
    </source>
</evidence>
<accession>A0A4Q4M0H7</accession>